<dbReference type="SUPFAM" id="SSF55961">
    <property type="entry name" value="Bet v1-like"/>
    <property type="match status" value="1"/>
</dbReference>
<protein>
    <submittedName>
        <fullName evidence="1">Carbon monoxide dehydrogenase</fullName>
    </submittedName>
</protein>
<keyword evidence="2" id="KW-1185">Reference proteome</keyword>
<reference evidence="1 2" key="1">
    <citation type="submission" date="2014-11" db="EMBL/GenBank/DDBJ databases">
        <title>Genome sequence and analysis of novel Kurthia sp.</title>
        <authorList>
            <person name="Lawson J.N."/>
            <person name="Gonzalez J.E."/>
            <person name="Rinauldi L."/>
            <person name="Xuan Z."/>
            <person name="Firman A."/>
            <person name="Shaddox L."/>
            <person name="Trudeau A."/>
            <person name="Shah S."/>
            <person name="Reiman D."/>
        </authorList>
    </citation>
    <scope>NUCLEOTIDE SEQUENCE [LARGE SCALE GENOMIC DNA]</scope>
    <source>
        <strain evidence="1 2">3B1D</strain>
    </source>
</reference>
<organism evidence="1 2">
    <name type="scientific">Candidatus Kurthia intestinigallinarum</name>
    <dbReference type="NCBI Taxonomy" id="1562256"/>
    <lineage>
        <taxon>Bacteria</taxon>
        <taxon>Bacillati</taxon>
        <taxon>Bacillota</taxon>
        <taxon>Bacilli</taxon>
        <taxon>Bacillales</taxon>
        <taxon>Caryophanaceae</taxon>
        <taxon>Kurthia</taxon>
    </lineage>
</organism>
<name>A0A433RVE5_9BACL</name>
<accession>A0A433RVE5</accession>
<dbReference type="Proteomes" id="UP000288623">
    <property type="component" value="Unassembled WGS sequence"/>
</dbReference>
<dbReference type="RefSeq" id="WP_126990166.1">
    <property type="nucleotide sequence ID" value="NZ_JTFC01000026.1"/>
</dbReference>
<dbReference type="Pfam" id="PF10604">
    <property type="entry name" value="Polyketide_cyc2"/>
    <property type="match status" value="1"/>
</dbReference>
<dbReference type="InterPro" id="IPR019587">
    <property type="entry name" value="Polyketide_cyclase/dehydratase"/>
</dbReference>
<dbReference type="InterPro" id="IPR023393">
    <property type="entry name" value="START-like_dom_sf"/>
</dbReference>
<dbReference type="CDD" id="cd07812">
    <property type="entry name" value="SRPBCC"/>
    <property type="match status" value="1"/>
</dbReference>
<dbReference type="EMBL" id="JTFC01000026">
    <property type="protein sequence ID" value="RUS57266.1"/>
    <property type="molecule type" value="Genomic_DNA"/>
</dbReference>
<dbReference type="AlphaFoldDB" id="A0A433RVE5"/>
<evidence type="ECO:0000313" key="1">
    <source>
        <dbReference type="EMBL" id="RUS57266.1"/>
    </source>
</evidence>
<comment type="caution">
    <text evidence="1">The sequence shown here is derived from an EMBL/GenBank/DDBJ whole genome shotgun (WGS) entry which is preliminary data.</text>
</comment>
<gene>
    <name evidence="1" type="ORF">QI30_06705</name>
</gene>
<sequence>MAETTYKTNIAVEQQKVWSFVSDIEKWAKLVPGYRQHEMLNDKESTWTFGGTVAGITKKVDAKITITEWQEPSKIGFSLEGLSDKFTGAGYFQASEVSPTDTEMVMHLEVKAGGVAGVALNPIFKLALPMAAEKLANRVVNKITKA</sequence>
<evidence type="ECO:0000313" key="2">
    <source>
        <dbReference type="Proteomes" id="UP000288623"/>
    </source>
</evidence>
<dbReference type="Gene3D" id="3.30.530.20">
    <property type="match status" value="1"/>
</dbReference>
<dbReference type="OrthoDB" id="2374625at2"/>
<proteinExistence type="predicted"/>